<comment type="caution">
    <text evidence="3">The sequence shown here is derived from an EMBL/GenBank/DDBJ whole genome shotgun (WGS) entry which is preliminary data.</text>
</comment>
<dbReference type="FunCoup" id="A0A200QAT5">
    <property type="interactions" value="1408"/>
</dbReference>
<keyword evidence="1" id="KW-0175">Coiled coil</keyword>
<dbReference type="InterPro" id="IPR053284">
    <property type="entry name" value="RGS1-HXK1_interactor"/>
</dbReference>
<reference evidence="3 4" key="1">
    <citation type="journal article" date="2017" name="Mol. Plant">
        <title>The Genome of Medicinal Plant Macleaya cordata Provides New Insights into Benzylisoquinoline Alkaloids Metabolism.</title>
        <authorList>
            <person name="Liu X."/>
            <person name="Liu Y."/>
            <person name="Huang P."/>
            <person name="Ma Y."/>
            <person name="Qing Z."/>
            <person name="Tang Q."/>
            <person name="Cao H."/>
            <person name="Cheng P."/>
            <person name="Zheng Y."/>
            <person name="Yuan Z."/>
            <person name="Zhou Y."/>
            <person name="Liu J."/>
            <person name="Tang Z."/>
            <person name="Zhuo Y."/>
            <person name="Zhang Y."/>
            <person name="Yu L."/>
            <person name="Huang J."/>
            <person name="Yang P."/>
            <person name="Peng Q."/>
            <person name="Zhang J."/>
            <person name="Jiang W."/>
            <person name="Zhang Z."/>
            <person name="Lin K."/>
            <person name="Ro D.K."/>
            <person name="Chen X."/>
            <person name="Xiong X."/>
            <person name="Shang Y."/>
            <person name="Huang S."/>
            <person name="Zeng J."/>
        </authorList>
    </citation>
    <scope>NUCLEOTIDE SEQUENCE [LARGE SCALE GENOMIC DNA]</scope>
    <source>
        <strain evidence="4">cv. BLH2017</strain>
        <tissue evidence="3">Root</tissue>
    </source>
</reference>
<feature type="compositionally biased region" description="Low complexity" evidence="2">
    <location>
        <begin position="14"/>
        <end position="35"/>
    </location>
</feature>
<evidence type="ECO:0000313" key="3">
    <source>
        <dbReference type="EMBL" id="OVA07565.1"/>
    </source>
</evidence>
<dbReference type="STRING" id="56857.A0A200QAT5"/>
<dbReference type="PANTHER" id="PTHR34554">
    <property type="entry name" value="RGS1-HXK1-INTERACTING PROTEIN 1"/>
    <property type="match status" value="1"/>
</dbReference>
<organism evidence="3 4">
    <name type="scientific">Macleaya cordata</name>
    <name type="common">Five-seeded plume-poppy</name>
    <name type="synonym">Bocconia cordata</name>
    <dbReference type="NCBI Taxonomy" id="56857"/>
    <lineage>
        <taxon>Eukaryota</taxon>
        <taxon>Viridiplantae</taxon>
        <taxon>Streptophyta</taxon>
        <taxon>Embryophyta</taxon>
        <taxon>Tracheophyta</taxon>
        <taxon>Spermatophyta</taxon>
        <taxon>Magnoliopsida</taxon>
        <taxon>Ranunculales</taxon>
        <taxon>Papaveraceae</taxon>
        <taxon>Papaveroideae</taxon>
        <taxon>Macleaya</taxon>
    </lineage>
</organism>
<dbReference type="EMBL" id="MVGT01002465">
    <property type="protein sequence ID" value="OVA07565.1"/>
    <property type="molecule type" value="Genomic_DNA"/>
</dbReference>
<dbReference type="Proteomes" id="UP000195402">
    <property type="component" value="Unassembled WGS sequence"/>
</dbReference>
<evidence type="ECO:0000313" key="4">
    <source>
        <dbReference type="Proteomes" id="UP000195402"/>
    </source>
</evidence>
<feature type="region of interest" description="Disordered" evidence="2">
    <location>
        <begin position="1"/>
        <end position="40"/>
    </location>
</feature>
<name>A0A200QAT5_MACCD</name>
<proteinExistence type="predicted"/>
<dbReference type="PANTHER" id="PTHR34554:SF1">
    <property type="entry name" value="ALANINE-TRNA LIGASE"/>
    <property type="match status" value="1"/>
</dbReference>
<gene>
    <name evidence="3" type="ORF">BVC80_663g40</name>
</gene>
<dbReference type="OMA" id="QCPGPRH"/>
<dbReference type="AlphaFoldDB" id="A0A200QAT5"/>
<evidence type="ECO:0000256" key="1">
    <source>
        <dbReference type="SAM" id="Coils"/>
    </source>
</evidence>
<evidence type="ECO:0000256" key="2">
    <source>
        <dbReference type="SAM" id="MobiDB-lite"/>
    </source>
</evidence>
<feature type="coiled-coil region" evidence="1">
    <location>
        <begin position="162"/>
        <end position="203"/>
    </location>
</feature>
<dbReference type="InParanoid" id="A0A200QAT5"/>
<protein>
    <submittedName>
        <fullName evidence="3">Uncharacterized protein</fullName>
    </submittedName>
</protein>
<accession>A0A200QAT5</accession>
<dbReference type="OrthoDB" id="1907298at2759"/>
<sequence length="257" mass="28629">MVMTVDSNEKSEFGPSPTETTFESSSSSSETTTLTLGGGGGGEMPSPWIEYAVQQAQFIQKTIEDNLESTIQVVGSRLSEIRSTSSAHLHQTLDSLQNIKSEYSAYEDVFFGKIKEGILIAASHPTITCGTTVGLGLLVLKRPRRFLINNTSRLFMSEETLLSRADAKVKELRQSIDLVKGESEKLEKRAIQAEEEMRRGRTKLRQAGNQIQGVIRSAYKIERQARGLKDVLGELPSREASRFRSQFNFLQFTVQCN</sequence>
<keyword evidence="4" id="KW-1185">Reference proteome</keyword>